<evidence type="ECO:0000256" key="1">
    <source>
        <dbReference type="ARBA" id="ARBA00022801"/>
    </source>
</evidence>
<dbReference type="Pfam" id="PF08455">
    <property type="entry name" value="SNF2_assoc"/>
    <property type="match status" value="1"/>
</dbReference>
<feature type="domain" description="Helicase C-terminal" evidence="5">
    <location>
        <begin position="864"/>
        <end position="1025"/>
    </location>
</feature>
<dbReference type="SMART" id="SM00487">
    <property type="entry name" value="DEXDc"/>
    <property type="match status" value="1"/>
</dbReference>
<keyword evidence="6" id="KW-0067">ATP-binding</keyword>
<evidence type="ECO:0000259" key="5">
    <source>
        <dbReference type="PROSITE" id="PS51194"/>
    </source>
</evidence>
<dbReference type="GO" id="GO:0004386">
    <property type="term" value="F:helicase activity"/>
    <property type="evidence" value="ECO:0007669"/>
    <property type="project" value="UniProtKB-KW"/>
</dbReference>
<feature type="domain" description="Helicase ATP-binding" evidence="4">
    <location>
        <begin position="591"/>
        <end position="754"/>
    </location>
</feature>
<keyword evidence="6" id="KW-0347">Helicase</keyword>
<dbReference type="EMBL" id="JACSQT010000021">
    <property type="protein sequence ID" value="MBD7939603.1"/>
    <property type="molecule type" value="Genomic_DNA"/>
</dbReference>
<keyword evidence="1" id="KW-0378">Hydrolase</keyword>
<dbReference type="Pfam" id="PF00271">
    <property type="entry name" value="Helicase_C"/>
    <property type="match status" value="1"/>
</dbReference>
<evidence type="ECO:0000259" key="4">
    <source>
        <dbReference type="PROSITE" id="PS51192"/>
    </source>
</evidence>
<dbReference type="RefSeq" id="WP_191817258.1">
    <property type="nucleotide sequence ID" value="NZ_JACSQT010000021.1"/>
</dbReference>
<dbReference type="InterPro" id="IPR000330">
    <property type="entry name" value="SNF2_N"/>
</dbReference>
<keyword evidence="2" id="KW-0479">Metal-binding</keyword>
<accession>A0ABR8QVP9</accession>
<dbReference type="InterPro" id="IPR007527">
    <property type="entry name" value="Znf_SWIM"/>
</dbReference>
<keyword evidence="2" id="KW-0862">Zinc</keyword>
<dbReference type="Pfam" id="PF00176">
    <property type="entry name" value="SNF2-rel_dom"/>
    <property type="match status" value="1"/>
</dbReference>
<dbReference type="InterPro" id="IPR001650">
    <property type="entry name" value="Helicase_C-like"/>
</dbReference>
<dbReference type="InterPro" id="IPR027417">
    <property type="entry name" value="P-loop_NTPase"/>
</dbReference>
<proteinExistence type="predicted"/>
<dbReference type="CDD" id="cd18793">
    <property type="entry name" value="SF2_C_SNF"/>
    <property type="match status" value="1"/>
</dbReference>
<comment type="caution">
    <text evidence="6">The sequence shown here is derived from an EMBL/GenBank/DDBJ whole genome shotgun (WGS) entry which is preliminary data.</text>
</comment>
<evidence type="ECO:0000313" key="6">
    <source>
        <dbReference type="EMBL" id="MBD7939603.1"/>
    </source>
</evidence>
<dbReference type="Proteomes" id="UP000657931">
    <property type="component" value="Unassembled WGS sequence"/>
</dbReference>
<name>A0ABR8QVP9_9BACI</name>
<dbReference type="InterPro" id="IPR013663">
    <property type="entry name" value="Helicase_SWF/SNF/SWI_bac"/>
</dbReference>
<reference evidence="6 7" key="1">
    <citation type="submission" date="2020-08" db="EMBL/GenBank/DDBJ databases">
        <title>A Genomic Blueprint of the Chicken Gut Microbiome.</title>
        <authorList>
            <person name="Gilroy R."/>
            <person name="Ravi A."/>
            <person name="Getino M."/>
            <person name="Pursley I."/>
            <person name="Horton D.L."/>
            <person name="Alikhan N.-F."/>
            <person name="Baker D."/>
            <person name="Gharbi K."/>
            <person name="Hall N."/>
            <person name="Watson M."/>
            <person name="Adriaenssens E.M."/>
            <person name="Foster-Nyarko E."/>
            <person name="Jarju S."/>
            <person name="Secka A."/>
            <person name="Antonio M."/>
            <person name="Oren A."/>
            <person name="Chaudhuri R."/>
            <person name="La Ragione R.M."/>
            <person name="Hildebrand F."/>
            <person name="Pallen M.J."/>
        </authorList>
    </citation>
    <scope>NUCLEOTIDE SEQUENCE [LARGE SCALE GENOMIC DNA]</scope>
    <source>
        <strain evidence="6 7">Sa5YUA1</strain>
    </source>
</reference>
<dbReference type="PANTHER" id="PTHR10799">
    <property type="entry name" value="SNF2/RAD54 HELICASE FAMILY"/>
    <property type="match status" value="1"/>
</dbReference>
<dbReference type="InterPro" id="IPR049730">
    <property type="entry name" value="SNF2/RAD54-like_C"/>
</dbReference>
<dbReference type="SUPFAM" id="SSF52540">
    <property type="entry name" value="P-loop containing nucleoside triphosphate hydrolases"/>
    <property type="match status" value="2"/>
</dbReference>
<dbReference type="InterPro" id="IPR014001">
    <property type="entry name" value="Helicase_ATP-bd"/>
</dbReference>
<keyword evidence="2" id="KW-0863">Zinc-finger</keyword>
<dbReference type="PROSITE" id="PS51194">
    <property type="entry name" value="HELICASE_CTER"/>
    <property type="match status" value="1"/>
</dbReference>
<dbReference type="Gene3D" id="3.40.50.10810">
    <property type="entry name" value="Tandem AAA-ATPase domain"/>
    <property type="match status" value="1"/>
</dbReference>
<feature type="domain" description="SWIM-type" evidence="3">
    <location>
        <begin position="51"/>
        <end position="89"/>
    </location>
</feature>
<dbReference type="PROSITE" id="PS51192">
    <property type="entry name" value="HELICASE_ATP_BIND_1"/>
    <property type="match status" value="1"/>
</dbReference>
<organism evidence="6 7">
    <name type="scientific">Cytobacillus stercorigallinarum</name>
    <dbReference type="NCBI Taxonomy" id="2762240"/>
    <lineage>
        <taxon>Bacteria</taxon>
        <taxon>Bacillati</taxon>
        <taxon>Bacillota</taxon>
        <taxon>Bacilli</taxon>
        <taxon>Bacillales</taxon>
        <taxon>Bacillaceae</taxon>
        <taxon>Cytobacillus</taxon>
    </lineage>
</organism>
<dbReference type="PROSITE" id="PS50966">
    <property type="entry name" value="ZF_SWIM"/>
    <property type="match status" value="1"/>
</dbReference>
<gene>
    <name evidence="6" type="ORF">H9655_21405</name>
</gene>
<dbReference type="SMART" id="SM00490">
    <property type="entry name" value="HELICc"/>
    <property type="match status" value="1"/>
</dbReference>
<sequence length="1031" mass="120838">MELNLTDKMIIERCGAVSFKRGKAFFSAGKVNFITIEENKIYAVVESGEHFNVEIEWTNGEIQSKCSCPQLSSYRKECQHLAAVYIACQKKNRVRADSDANQLFSLFAKEMPEINEQAHFEYRKKLEIHIQCRMVQWKNETRLALSFIYQDLPISSPLDWFRSFRQGRVYKESNGLLLDASAHYVAEPIANIIQLLENAERKQEWLFIPSLTWEKVMENIIQLGNSHFIEENKQLQTMRLSEQPLPITFELSFNEAENTAVLSYNQSDSFQLLPYYQVVYKEGCFYRWPKQDFRRLTELLKMMQKDGKLRIANEQISFFLHKVVPGLKKLATITIADTIKKQYMQAPLVAKLYLDRLNHKLLASLEFHYGKLSFNPLDEEKAKKVLFRNIEEEEQILSLMEQASFTKTDEGYYIQNEELEYHFLMHILPDLQKLVRTYTTKAIKMRVDKGKTRPIIRVKMKKERMNWLQFKFDIEGIPEQEIKEILNAIEHKRKYYRLKNGALLSLETEDYQQIKAFLNEVPLQAENWSEATLARGLQLIAKTKEETIAFEASIRNFLQEFKNLNKDDYPLPGHFSSILRPYQIEGYQWMRKLAENQFGGILADDMGLGKTVQAITFIYSYIDEIRHKQSPALIVCPSAVLYNWLQEWMKFVPDMNVVILDGKQSERQLLRKDIHVADVVITSYTLLRKDIQWLKNERFHTIIFDEAQSFKNPLTETHKSVKQLSSQYKFALTGTPIENAIEDLWSVFHIIFPDLFLGLQQFSELNNAAIARIIQPFVLRRMKTEVLEELPVKEEKIERIDLYKEQQKIYLAYLAKLKEDTLKHLDKRTLRKNRIRILAGLTRLRQLCCHPVLFVEDYHGRSAKLDQLLTLLQEAKQANRRVLIFSQFTSMLEIISSELSFQGEEFFYLDGHTTAKERVEMCEQFNSGEKNLFLLSLKAGGTGLNLTGADTVILYDTWWNPAVESQAADRAYRIGQKKDVVVVKLIAKGTIEERMEEMQYRKKDLIHTIIDRETEDFLTEEDLLHLLDIRD</sequence>
<keyword evidence="6" id="KW-0547">Nucleotide-binding</keyword>
<dbReference type="Gene3D" id="3.40.50.300">
    <property type="entry name" value="P-loop containing nucleotide triphosphate hydrolases"/>
    <property type="match status" value="1"/>
</dbReference>
<dbReference type="InterPro" id="IPR038718">
    <property type="entry name" value="SNF2-like_sf"/>
</dbReference>
<keyword evidence="7" id="KW-1185">Reference proteome</keyword>
<protein>
    <submittedName>
        <fullName evidence="6">DEAD/DEAH box helicase</fullName>
    </submittedName>
</protein>
<evidence type="ECO:0000259" key="3">
    <source>
        <dbReference type="PROSITE" id="PS50966"/>
    </source>
</evidence>
<evidence type="ECO:0000313" key="7">
    <source>
        <dbReference type="Proteomes" id="UP000657931"/>
    </source>
</evidence>
<evidence type="ECO:0000256" key="2">
    <source>
        <dbReference type="PROSITE-ProRule" id="PRU00325"/>
    </source>
</evidence>